<keyword evidence="3" id="KW-1185">Reference proteome</keyword>
<gene>
    <name evidence="2" type="ORF">GCM10011583_31610</name>
</gene>
<name>A0ABQ2E6C8_9ACTN</name>
<accession>A0ABQ2E6C8</accession>
<organism evidence="2 3">
    <name type="scientific">Streptomyces camponoticapitis</name>
    <dbReference type="NCBI Taxonomy" id="1616125"/>
    <lineage>
        <taxon>Bacteria</taxon>
        <taxon>Bacillati</taxon>
        <taxon>Actinomycetota</taxon>
        <taxon>Actinomycetes</taxon>
        <taxon>Kitasatosporales</taxon>
        <taxon>Streptomycetaceae</taxon>
        <taxon>Streptomyces</taxon>
    </lineage>
</organism>
<comment type="caution">
    <text evidence="2">The sequence shown here is derived from an EMBL/GenBank/DDBJ whole genome shotgun (WGS) entry which is preliminary data.</text>
</comment>
<protein>
    <submittedName>
        <fullName evidence="2">Uncharacterized protein</fullName>
    </submittedName>
</protein>
<sequence>MLFKEFWRTVRQAIACPNQTVRLITVLLVTGLMLLVGYQTVTGA</sequence>
<keyword evidence="1" id="KW-0812">Transmembrane</keyword>
<keyword evidence="1" id="KW-0472">Membrane</keyword>
<keyword evidence="1" id="KW-1133">Transmembrane helix</keyword>
<dbReference type="EMBL" id="BMMV01000008">
    <property type="protein sequence ID" value="GGJ97810.1"/>
    <property type="molecule type" value="Genomic_DNA"/>
</dbReference>
<reference evidence="3" key="1">
    <citation type="journal article" date="2019" name="Int. J. Syst. Evol. Microbiol.">
        <title>The Global Catalogue of Microorganisms (GCM) 10K type strain sequencing project: providing services to taxonomists for standard genome sequencing and annotation.</title>
        <authorList>
            <consortium name="The Broad Institute Genomics Platform"/>
            <consortium name="The Broad Institute Genome Sequencing Center for Infectious Disease"/>
            <person name="Wu L."/>
            <person name="Ma J."/>
        </authorList>
    </citation>
    <scope>NUCLEOTIDE SEQUENCE [LARGE SCALE GENOMIC DNA]</scope>
    <source>
        <strain evidence="3">CGMCC 4.7275</strain>
    </source>
</reference>
<dbReference type="Proteomes" id="UP000660265">
    <property type="component" value="Unassembled WGS sequence"/>
</dbReference>
<proteinExistence type="predicted"/>
<evidence type="ECO:0000256" key="1">
    <source>
        <dbReference type="SAM" id="Phobius"/>
    </source>
</evidence>
<feature type="transmembrane region" description="Helical" evidence="1">
    <location>
        <begin position="21"/>
        <end position="41"/>
    </location>
</feature>
<evidence type="ECO:0000313" key="2">
    <source>
        <dbReference type="EMBL" id="GGJ97810.1"/>
    </source>
</evidence>
<evidence type="ECO:0000313" key="3">
    <source>
        <dbReference type="Proteomes" id="UP000660265"/>
    </source>
</evidence>